<dbReference type="SMART" id="SM00355">
    <property type="entry name" value="ZnF_C2H2"/>
    <property type="match status" value="2"/>
</dbReference>
<evidence type="ECO:0000313" key="7">
    <source>
        <dbReference type="EMBL" id="CAI8600684.1"/>
    </source>
</evidence>
<dbReference type="PANTHER" id="PTHR47487:SF3">
    <property type="entry name" value="GLUTENIN, HIGH MOLECULAR WEIGHT SUBUNIT 12-LIKE"/>
    <property type="match status" value="1"/>
</dbReference>
<dbReference type="EMBL" id="OX451737">
    <property type="protein sequence ID" value="CAI8600684.1"/>
    <property type="molecule type" value="Genomic_DNA"/>
</dbReference>
<reference evidence="7 8" key="1">
    <citation type="submission" date="2023-01" db="EMBL/GenBank/DDBJ databases">
        <authorList>
            <person name="Kreplak J."/>
        </authorList>
    </citation>
    <scope>NUCLEOTIDE SEQUENCE [LARGE SCALE GENOMIC DNA]</scope>
</reference>
<name>A0AAV0ZUQ5_VICFA</name>
<feature type="domain" description="C2H2-type" evidence="5">
    <location>
        <begin position="301"/>
        <end position="325"/>
    </location>
</feature>
<feature type="domain" description="C2H2-type" evidence="5">
    <location>
        <begin position="164"/>
        <end position="188"/>
    </location>
</feature>
<accession>A0AAV0ZUQ5</accession>
<dbReference type="PANTHER" id="PTHR47487">
    <property type="entry name" value="OS06G0651300 PROTEIN-RELATED"/>
    <property type="match status" value="1"/>
</dbReference>
<dbReference type="InterPro" id="IPR036236">
    <property type="entry name" value="Znf_C2H2_sf"/>
</dbReference>
<keyword evidence="3" id="KW-0862">Zinc</keyword>
<feature type="compositionally biased region" description="Basic residues" evidence="4">
    <location>
        <begin position="101"/>
        <end position="111"/>
    </location>
</feature>
<feature type="compositionally biased region" description="Polar residues" evidence="4">
    <location>
        <begin position="428"/>
        <end position="462"/>
    </location>
</feature>
<feature type="compositionally biased region" description="Polar residues" evidence="4">
    <location>
        <begin position="206"/>
        <end position="227"/>
    </location>
</feature>
<dbReference type="InterPro" id="IPR013087">
    <property type="entry name" value="Znf_C2H2_type"/>
</dbReference>
<dbReference type="GO" id="GO:0003676">
    <property type="term" value="F:nucleic acid binding"/>
    <property type="evidence" value="ECO:0007669"/>
    <property type="project" value="InterPro"/>
</dbReference>
<feature type="domain" description="U1-type" evidence="6">
    <location>
        <begin position="298"/>
        <end position="332"/>
    </location>
</feature>
<feature type="compositionally biased region" description="Low complexity" evidence="4">
    <location>
        <begin position="145"/>
        <end position="156"/>
    </location>
</feature>
<feature type="region of interest" description="Disordered" evidence="4">
    <location>
        <begin position="424"/>
        <end position="462"/>
    </location>
</feature>
<evidence type="ECO:0000259" key="6">
    <source>
        <dbReference type="SMART" id="SM00451"/>
    </source>
</evidence>
<organism evidence="7 8">
    <name type="scientific">Vicia faba</name>
    <name type="common">Broad bean</name>
    <name type="synonym">Faba vulgaris</name>
    <dbReference type="NCBI Taxonomy" id="3906"/>
    <lineage>
        <taxon>Eukaryota</taxon>
        <taxon>Viridiplantae</taxon>
        <taxon>Streptophyta</taxon>
        <taxon>Embryophyta</taxon>
        <taxon>Tracheophyta</taxon>
        <taxon>Spermatophyta</taxon>
        <taxon>Magnoliopsida</taxon>
        <taxon>eudicotyledons</taxon>
        <taxon>Gunneridae</taxon>
        <taxon>Pentapetalae</taxon>
        <taxon>rosids</taxon>
        <taxon>fabids</taxon>
        <taxon>Fabales</taxon>
        <taxon>Fabaceae</taxon>
        <taxon>Papilionoideae</taxon>
        <taxon>50 kb inversion clade</taxon>
        <taxon>NPAAA clade</taxon>
        <taxon>Hologalegina</taxon>
        <taxon>IRL clade</taxon>
        <taxon>Fabeae</taxon>
        <taxon>Vicia</taxon>
    </lineage>
</organism>
<dbReference type="SUPFAM" id="SSF57667">
    <property type="entry name" value="beta-beta-alpha zinc fingers"/>
    <property type="match status" value="2"/>
</dbReference>
<dbReference type="Proteomes" id="UP001157006">
    <property type="component" value="Chromosome 2"/>
</dbReference>
<feature type="compositionally biased region" description="Basic residues" evidence="4">
    <location>
        <begin position="272"/>
        <end position="287"/>
    </location>
</feature>
<gene>
    <name evidence="7" type="ORF">VFH_II235880</name>
</gene>
<feature type="region of interest" description="Disordered" evidence="4">
    <location>
        <begin position="92"/>
        <end position="157"/>
    </location>
</feature>
<dbReference type="AlphaFoldDB" id="A0AAV0ZUQ5"/>
<keyword evidence="8" id="KW-1185">Reference proteome</keyword>
<keyword evidence="2" id="KW-0863">Zinc-finger</keyword>
<evidence type="ECO:0000256" key="4">
    <source>
        <dbReference type="SAM" id="MobiDB-lite"/>
    </source>
</evidence>
<protein>
    <submittedName>
        <fullName evidence="7">Uncharacterized protein</fullName>
    </submittedName>
</protein>
<sequence>MDYSAYNLNQPQQPQSYYEYDPSQIQHQPYDQSYAAYQPSYYAGYNHQYAYYPTDTTSHLQHQQTHGYYQSEPAPVHPPGVNPEPVQHNLMIGPSSQYRGRGGRSFRRGGRGRGQFSHGRGRGVGGGRHFPSHSSGPAISDVPGSSSVSAQVQTAPVQPPPRGVFCDICKIECNTPEVMELHLKGKKHLKNIRLHDAKLRRGAINAPQSGQIPTSQLNSTDQPIITQESEDPIKNISSEITTDSQKVDIISQNNVGETSDVPAEESSGARGRGLKRKLRGGKARKQTRNTDGSQPEPAVAITCELCNVKCDTQRVYQAHITGKKHLKRAYGSQALSGVAGLQALYPPDINALATAINAQVQQGDNDPQVLLAQLLVNALSQAQGSGAAALNGSLATQTPAPTSVAGSSYDPQLVQVQVSEIAAYGNPTGESKNEAPSAQLESNAQEGSNVGTQIEGGSSETK</sequence>
<dbReference type="Pfam" id="PF12874">
    <property type="entry name" value="zf-met"/>
    <property type="match status" value="1"/>
</dbReference>
<dbReference type="InterPro" id="IPR003604">
    <property type="entry name" value="Matrin/U1-like-C_Znf_C2H2"/>
</dbReference>
<evidence type="ECO:0000256" key="3">
    <source>
        <dbReference type="ARBA" id="ARBA00022833"/>
    </source>
</evidence>
<dbReference type="SMART" id="SM00451">
    <property type="entry name" value="ZnF_U1"/>
    <property type="match status" value="2"/>
</dbReference>
<evidence type="ECO:0000256" key="2">
    <source>
        <dbReference type="ARBA" id="ARBA00022771"/>
    </source>
</evidence>
<feature type="region of interest" description="Disordered" evidence="4">
    <location>
        <begin position="204"/>
        <end position="295"/>
    </location>
</feature>
<dbReference type="Gene3D" id="3.30.160.60">
    <property type="entry name" value="Classic Zinc Finger"/>
    <property type="match status" value="2"/>
</dbReference>
<evidence type="ECO:0000256" key="1">
    <source>
        <dbReference type="ARBA" id="ARBA00022723"/>
    </source>
</evidence>
<keyword evidence="1" id="KW-0479">Metal-binding</keyword>
<feature type="domain" description="U1-type" evidence="6">
    <location>
        <begin position="161"/>
        <end position="195"/>
    </location>
</feature>
<evidence type="ECO:0000259" key="5">
    <source>
        <dbReference type="SMART" id="SM00355"/>
    </source>
</evidence>
<feature type="compositionally biased region" description="Polar residues" evidence="4">
    <location>
        <begin position="235"/>
        <end position="257"/>
    </location>
</feature>
<dbReference type="GO" id="GO:0008270">
    <property type="term" value="F:zinc ion binding"/>
    <property type="evidence" value="ECO:0007669"/>
    <property type="project" value="UniProtKB-KW"/>
</dbReference>
<dbReference type="InterPro" id="IPR022755">
    <property type="entry name" value="Znf_C2H2_jaz"/>
</dbReference>
<proteinExistence type="predicted"/>
<evidence type="ECO:0000313" key="8">
    <source>
        <dbReference type="Proteomes" id="UP001157006"/>
    </source>
</evidence>
<dbReference type="Pfam" id="PF12171">
    <property type="entry name" value="zf-C2H2_jaz"/>
    <property type="match status" value="1"/>
</dbReference>